<dbReference type="AlphaFoldDB" id="A0A563VM08"/>
<evidence type="ECO:0008006" key="3">
    <source>
        <dbReference type="Google" id="ProtNLM"/>
    </source>
</evidence>
<gene>
    <name evidence="1" type="ORF">H1P_150058</name>
</gene>
<dbReference type="PANTHER" id="PTHR37466">
    <property type="entry name" value="SLR1628 PROTEIN"/>
    <property type="match status" value="1"/>
</dbReference>
<dbReference type="RefSeq" id="WP_144864184.1">
    <property type="nucleotide sequence ID" value="NZ_LR213777.1"/>
</dbReference>
<sequence length="130" mass="14289">MVNTSRNVLGQELQICCTSPMTGYFRNGKCEISAQDYGVHAVCAHLTKEFLEFTKAQGNDLSTPLPAYGFPGLKKGDRWCLCAARWKEALDAGYAPPIVLESTHEAVLSYVPLEVLQEHSIVKDQGNGSR</sequence>
<dbReference type="OrthoDB" id="9792525at2"/>
<dbReference type="InterPro" id="IPR018714">
    <property type="entry name" value="DUF2237"/>
</dbReference>
<dbReference type="PANTHER" id="PTHR37466:SF1">
    <property type="entry name" value="SLR1628 PROTEIN"/>
    <property type="match status" value="1"/>
</dbReference>
<dbReference type="Pfam" id="PF09996">
    <property type="entry name" value="DUF2237"/>
    <property type="match status" value="1"/>
</dbReference>
<keyword evidence="2" id="KW-1185">Reference proteome</keyword>
<dbReference type="Gene3D" id="3.30.56.110">
    <property type="entry name" value="Protein of unknown function DUF2237"/>
    <property type="match status" value="1"/>
</dbReference>
<accession>A0A563VM08</accession>
<evidence type="ECO:0000313" key="1">
    <source>
        <dbReference type="EMBL" id="VEP12494.1"/>
    </source>
</evidence>
<name>A0A563VM08_9CYAN</name>
<protein>
    <recommendedName>
        <fullName evidence="3">DUF2237 domain-containing protein</fullName>
    </recommendedName>
</protein>
<proteinExistence type="predicted"/>
<dbReference type="EMBL" id="CAACVJ010000057">
    <property type="protein sequence ID" value="VEP12494.1"/>
    <property type="molecule type" value="Genomic_DNA"/>
</dbReference>
<evidence type="ECO:0000313" key="2">
    <source>
        <dbReference type="Proteomes" id="UP000320055"/>
    </source>
</evidence>
<organism evidence="1 2">
    <name type="scientific">Hyella patelloides LEGE 07179</name>
    <dbReference type="NCBI Taxonomy" id="945734"/>
    <lineage>
        <taxon>Bacteria</taxon>
        <taxon>Bacillati</taxon>
        <taxon>Cyanobacteriota</taxon>
        <taxon>Cyanophyceae</taxon>
        <taxon>Pleurocapsales</taxon>
        <taxon>Hyellaceae</taxon>
        <taxon>Hyella</taxon>
    </lineage>
</organism>
<reference evidence="1 2" key="1">
    <citation type="submission" date="2019-01" db="EMBL/GenBank/DDBJ databases">
        <authorList>
            <person name="Brito A."/>
        </authorList>
    </citation>
    <scope>NUCLEOTIDE SEQUENCE [LARGE SCALE GENOMIC DNA]</scope>
    <source>
        <strain evidence="1">1</strain>
    </source>
</reference>
<dbReference type="Proteomes" id="UP000320055">
    <property type="component" value="Unassembled WGS sequence"/>
</dbReference>